<dbReference type="NCBIfam" id="TIGR01596">
    <property type="entry name" value="cas3_HD"/>
    <property type="match status" value="1"/>
</dbReference>
<dbReference type="SUPFAM" id="SSF52540">
    <property type="entry name" value="P-loop containing nucleoside triphosphate hydrolases"/>
    <property type="match status" value="1"/>
</dbReference>
<comment type="similarity">
    <text evidence="1">In the N-terminal section; belongs to the CRISPR-associated nuclease Cas3-HD family.</text>
</comment>
<protein>
    <submittedName>
        <fullName evidence="7">CRISPR-associated endonuclease Cas3</fullName>
    </submittedName>
</protein>
<keyword evidence="3" id="KW-0479">Metal-binding</keyword>
<reference evidence="7" key="2">
    <citation type="submission" date="2020-01" db="EMBL/GenBank/DDBJ databases">
        <authorList>
            <person name="Campanaro S."/>
        </authorList>
    </citation>
    <scope>NUCLEOTIDE SEQUENCE</scope>
    <source>
        <strain evidence="7">AS06rmzACSIP_7</strain>
    </source>
</reference>
<sequence length="372" mass="41300">MASDELLAHSPKGNIPSQTYANHVKNVCYKAIASAQEASAFYNGDVKAFIAHIEAAAVYHDLGKLDRANQEVLKKESKKPLPIAHEDAGVCRLDELGQQEAAILVYSHHGGLFSRGKEIAKQGRPFRELQRTVPTGESVADHVDSNVQQYELRHKEAECPVPPQISVIELDKCGFTRRIALSCLVDADHGDTARHYGQESITEPPETRWTERLAALERYVANLPEGKTETERLRNKLRKSMFEACRNASIKPAIRACDAPVGSGKTTAVMSHLLNVAASKKPELRHIIVVLPYTNIIGQAVDVYRKALVLEGEHPQDIVAEHHHRAEFEGIELRYLTTLWKAPIIVTTAVQFFETLGAYHPAGLRKLHELPG</sequence>
<accession>A0A971M7C6</accession>
<evidence type="ECO:0000256" key="3">
    <source>
        <dbReference type="ARBA" id="ARBA00022723"/>
    </source>
</evidence>
<evidence type="ECO:0000256" key="4">
    <source>
        <dbReference type="ARBA" id="ARBA00022801"/>
    </source>
</evidence>
<comment type="caution">
    <text evidence="7">The sequence shown here is derived from an EMBL/GenBank/DDBJ whole genome shotgun (WGS) entry which is preliminary data.</text>
</comment>
<dbReference type="GO" id="GO:0046872">
    <property type="term" value="F:metal ion binding"/>
    <property type="evidence" value="ECO:0007669"/>
    <property type="project" value="UniProtKB-KW"/>
</dbReference>
<dbReference type="GO" id="GO:0016787">
    <property type="term" value="F:hydrolase activity"/>
    <property type="evidence" value="ECO:0007669"/>
    <property type="project" value="UniProtKB-KW"/>
</dbReference>
<dbReference type="GO" id="GO:0051607">
    <property type="term" value="P:defense response to virus"/>
    <property type="evidence" value="ECO:0007669"/>
    <property type="project" value="UniProtKB-KW"/>
</dbReference>
<dbReference type="Proteomes" id="UP000777265">
    <property type="component" value="Unassembled WGS sequence"/>
</dbReference>
<evidence type="ECO:0000256" key="1">
    <source>
        <dbReference type="ARBA" id="ARBA00006847"/>
    </source>
</evidence>
<dbReference type="InterPro" id="IPR006483">
    <property type="entry name" value="CRISPR-assoc_Cas3_HD"/>
</dbReference>
<keyword evidence="7" id="KW-0540">Nuclease</keyword>
<keyword evidence="5" id="KW-0051">Antiviral defense</keyword>
<organism evidence="7 8">
    <name type="scientific">Syntrophorhabdus aromaticivorans</name>
    <dbReference type="NCBI Taxonomy" id="328301"/>
    <lineage>
        <taxon>Bacteria</taxon>
        <taxon>Pseudomonadati</taxon>
        <taxon>Thermodesulfobacteriota</taxon>
        <taxon>Syntrophorhabdia</taxon>
        <taxon>Syntrophorhabdales</taxon>
        <taxon>Syntrophorhabdaceae</taxon>
        <taxon>Syntrophorhabdus</taxon>
    </lineage>
</organism>
<feature type="domain" description="HD Cas3-type" evidence="6">
    <location>
        <begin position="13"/>
        <end position="190"/>
    </location>
</feature>
<reference evidence="7" key="1">
    <citation type="journal article" date="2020" name="Biotechnol. Biofuels">
        <title>New insights from the biogas microbiome by comprehensive genome-resolved metagenomics of nearly 1600 species originating from multiple anaerobic digesters.</title>
        <authorList>
            <person name="Campanaro S."/>
            <person name="Treu L."/>
            <person name="Rodriguez-R L.M."/>
            <person name="Kovalovszki A."/>
            <person name="Ziels R.M."/>
            <person name="Maus I."/>
            <person name="Zhu X."/>
            <person name="Kougias P.G."/>
            <person name="Basile A."/>
            <person name="Luo G."/>
            <person name="Schluter A."/>
            <person name="Konstantinidis K.T."/>
            <person name="Angelidaki I."/>
        </authorList>
    </citation>
    <scope>NUCLEOTIDE SEQUENCE</scope>
    <source>
        <strain evidence="7">AS06rmzACSIP_7</strain>
    </source>
</reference>
<dbReference type="EMBL" id="JAAYEE010000318">
    <property type="protein sequence ID" value="NLW36900.1"/>
    <property type="molecule type" value="Genomic_DNA"/>
</dbReference>
<dbReference type="CDD" id="cd09641">
    <property type="entry name" value="Cas3''_I"/>
    <property type="match status" value="1"/>
</dbReference>
<dbReference type="InterPro" id="IPR027417">
    <property type="entry name" value="P-loop_NTPase"/>
</dbReference>
<dbReference type="Gene3D" id="1.10.3210.30">
    <property type="match status" value="1"/>
</dbReference>
<comment type="similarity">
    <text evidence="2">In the central section; belongs to the CRISPR-associated helicase Cas3 family.</text>
</comment>
<dbReference type="InterPro" id="IPR038257">
    <property type="entry name" value="CRISPR-assoc_Cas3_HD_sf"/>
</dbReference>
<dbReference type="PROSITE" id="PS51643">
    <property type="entry name" value="HD_CAS3"/>
    <property type="match status" value="1"/>
</dbReference>
<proteinExistence type="inferred from homology"/>
<evidence type="ECO:0000259" key="6">
    <source>
        <dbReference type="PROSITE" id="PS51643"/>
    </source>
</evidence>
<dbReference type="AlphaFoldDB" id="A0A971M7C6"/>
<evidence type="ECO:0000256" key="5">
    <source>
        <dbReference type="ARBA" id="ARBA00023118"/>
    </source>
</evidence>
<dbReference type="GO" id="GO:0004519">
    <property type="term" value="F:endonuclease activity"/>
    <property type="evidence" value="ECO:0007669"/>
    <property type="project" value="UniProtKB-KW"/>
</dbReference>
<keyword evidence="4" id="KW-0378">Hydrolase</keyword>
<gene>
    <name evidence="7" type="ORF">GXY80_15715</name>
</gene>
<evidence type="ECO:0000313" key="7">
    <source>
        <dbReference type="EMBL" id="NLW36900.1"/>
    </source>
</evidence>
<evidence type="ECO:0000256" key="2">
    <source>
        <dbReference type="ARBA" id="ARBA00009046"/>
    </source>
</evidence>
<name>A0A971M7C6_9BACT</name>
<evidence type="ECO:0000313" key="8">
    <source>
        <dbReference type="Proteomes" id="UP000777265"/>
    </source>
</evidence>
<keyword evidence="7" id="KW-0255">Endonuclease</keyword>
<feature type="non-terminal residue" evidence="7">
    <location>
        <position position="372"/>
    </location>
</feature>